<comment type="caution">
    <text evidence="2">The sequence shown here is derived from an EMBL/GenBank/DDBJ whole genome shotgun (WGS) entry which is preliminary data.</text>
</comment>
<keyword evidence="3" id="KW-1185">Reference proteome</keyword>
<name>A0A562K4T5_SPHWJ</name>
<evidence type="ECO:0000313" key="3">
    <source>
        <dbReference type="Proteomes" id="UP000316624"/>
    </source>
</evidence>
<dbReference type="Pfam" id="PF02464">
    <property type="entry name" value="CinA"/>
    <property type="match status" value="1"/>
</dbReference>
<reference evidence="2 3" key="1">
    <citation type="journal article" date="2015" name="Stand. Genomic Sci.">
        <title>Genomic Encyclopedia of Bacterial and Archaeal Type Strains, Phase III: the genomes of soil and plant-associated and newly described type strains.</title>
        <authorList>
            <person name="Whitman W.B."/>
            <person name="Woyke T."/>
            <person name="Klenk H.P."/>
            <person name="Zhou Y."/>
            <person name="Lilburn T.G."/>
            <person name="Beck B.J."/>
            <person name="De Vos P."/>
            <person name="Vandamme P."/>
            <person name="Eisen J.A."/>
            <person name="Garrity G."/>
            <person name="Hugenholtz P."/>
            <person name="Kyrpides N.C."/>
        </authorList>
    </citation>
    <scope>NUCLEOTIDE SEQUENCE [LARGE SCALE GENOMIC DNA]</scope>
    <source>
        <strain evidence="2 3">CGMCC 1.7748</strain>
    </source>
</reference>
<organism evidence="2 3">
    <name type="scientific">Sphingobium wenxiniae (strain DSM 21828 / CGMCC 1.7748 / JZ-1)</name>
    <dbReference type="NCBI Taxonomy" id="595605"/>
    <lineage>
        <taxon>Bacteria</taxon>
        <taxon>Pseudomonadati</taxon>
        <taxon>Pseudomonadota</taxon>
        <taxon>Alphaproteobacteria</taxon>
        <taxon>Sphingomonadales</taxon>
        <taxon>Sphingomonadaceae</taxon>
        <taxon>Sphingobium</taxon>
    </lineage>
</organism>
<protein>
    <submittedName>
        <fullName evidence="2">Nicotinamide-nucleotide amidase</fullName>
    </submittedName>
</protein>
<dbReference type="NCBIfam" id="TIGR00199">
    <property type="entry name" value="PncC_domain"/>
    <property type="match status" value="1"/>
</dbReference>
<dbReference type="RefSeq" id="WP_021243131.1">
    <property type="nucleotide sequence ID" value="NZ_JACIIY010000021.1"/>
</dbReference>
<dbReference type="Gene3D" id="3.90.950.20">
    <property type="entry name" value="CinA-like"/>
    <property type="match status" value="1"/>
</dbReference>
<dbReference type="InterPro" id="IPR008136">
    <property type="entry name" value="CinA_C"/>
</dbReference>
<proteinExistence type="predicted"/>
<sequence>MNPGKKTGEGATETLSPALPASIEEAAEDLLRTCCEKKLRIATAESCTGGLLASLLTDVEGASHAFERGFVVYSKEAKCELLGLTRACVETCGAVSRDVAVAMAEGAIKRSHADIALAVTGYAGEAPEGEEAGLVHLACAVRNGGTIHKAVHFGDVGRGPIRIGTLGVALDMMRNVVGKGAPE</sequence>
<dbReference type="InterPro" id="IPR036653">
    <property type="entry name" value="CinA-like_C"/>
</dbReference>
<gene>
    <name evidence="2" type="ORF">IQ35_03384</name>
</gene>
<evidence type="ECO:0000313" key="2">
    <source>
        <dbReference type="EMBL" id="TWH90448.1"/>
    </source>
</evidence>
<evidence type="ECO:0000259" key="1">
    <source>
        <dbReference type="Pfam" id="PF02464"/>
    </source>
</evidence>
<dbReference type="EMBL" id="VLKK01000019">
    <property type="protein sequence ID" value="TWH90448.1"/>
    <property type="molecule type" value="Genomic_DNA"/>
</dbReference>
<dbReference type="SUPFAM" id="SSF142433">
    <property type="entry name" value="CinA-like"/>
    <property type="match status" value="1"/>
</dbReference>
<feature type="domain" description="CinA C-terminal" evidence="1">
    <location>
        <begin position="25"/>
        <end position="176"/>
    </location>
</feature>
<dbReference type="AlphaFoldDB" id="A0A562K4T5"/>
<dbReference type="Proteomes" id="UP000316624">
    <property type="component" value="Unassembled WGS sequence"/>
</dbReference>
<accession>A0A562K4T5</accession>